<protein>
    <submittedName>
        <fullName evidence="13">Zinc transporter</fullName>
    </submittedName>
</protein>
<feature type="coiled-coil region" evidence="11">
    <location>
        <begin position="222"/>
        <end position="260"/>
    </location>
</feature>
<evidence type="ECO:0000256" key="10">
    <source>
        <dbReference type="ARBA" id="ARBA00023136"/>
    </source>
</evidence>
<evidence type="ECO:0000256" key="1">
    <source>
        <dbReference type="ARBA" id="ARBA00004651"/>
    </source>
</evidence>
<keyword evidence="9" id="KW-0406">Ion transport</keyword>
<dbReference type="Proteomes" id="UP000198623">
    <property type="component" value="Unassembled WGS sequence"/>
</dbReference>
<evidence type="ECO:0000256" key="8">
    <source>
        <dbReference type="ARBA" id="ARBA00022989"/>
    </source>
</evidence>
<keyword evidence="4" id="KW-1003">Cell membrane</keyword>
<comment type="subcellular location">
    <subcellularLocation>
        <location evidence="1">Cell membrane</location>
        <topology evidence="1">Multi-pass membrane protein</topology>
    </subcellularLocation>
</comment>
<dbReference type="EMBL" id="FOOU01000005">
    <property type="protein sequence ID" value="SFG31120.1"/>
    <property type="molecule type" value="Genomic_DNA"/>
</dbReference>
<keyword evidence="7" id="KW-0862">Zinc</keyword>
<dbReference type="Pfam" id="PF01544">
    <property type="entry name" value="CorA"/>
    <property type="match status" value="1"/>
</dbReference>
<evidence type="ECO:0000256" key="6">
    <source>
        <dbReference type="ARBA" id="ARBA00022692"/>
    </source>
</evidence>
<keyword evidence="5" id="KW-0997">Cell inner membrane</keyword>
<keyword evidence="3" id="KW-0813">Transport</keyword>
<keyword evidence="6 12" id="KW-0812">Transmembrane</keyword>
<dbReference type="RefSeq" id="WP_090727080.1">
    <property type="nucleotide sequence ID" value="NZ_FOOU01000005.1"/>
</dbReference>
<evidence type="ECO:0000256" key="3">
    <source>
        <dbReference type="ARBA" id="ARBA00022448"/>
    </source>
</evidence>
<dbReference type="GO" id="GO:0050897">
    <property type="term" value="F:cobalt ion binding"/>
    <property type="evidence" value="ECO:0007669"/>
    <property type="project" value="TreeGrafter"/>
</dbReference>
<dbReference type="GO" id="GO:0005886">
    <property type="term" value="C:plasma membrane"/>
    <property type="evidence" value="ECO:0007669"/>
    <property type="project" value="UniProtKB-SubCell"/>
</dbReference>
<reference evidence="14" key="1">
    <citation type="submission" date="2016-10" db="EMBL/GenBank/DDBJ databases">
        <authorList>
            <person name="Varghese N."/>
            <person name="Submissions S."/>
        </authorList>
    </citation>
    <scope>NUCLEOTIDE SEQUENCE [LARGE SCALE GENOMIC DNA]</scope>
    <source>
        <strain evidence="14">CGMCC 1.10971</strain>
    </source>
</reference>
<dbReference type="SUPFAM" id="SSF143865">
    <property type="entry name" value="CorA soluble domain-like"/>
    <property type="match status" value="1"/>
</dbReference>
<keyword evidence="11" id="KW-0175">Coiled coil</keyword>
<dbReference type="STRING" id="1045558.SAMN05216175_105108"/>
<name>A0A1I2QSX4_9GAMM</name>
<dbReference type="GO" id="GO:0000287">
    <property type="term" value="F:magnesium ion binding"/>
    <property type="evidence" value="ECO:0007669"/>
    <property type="project" value="TreeGrafter"/>
</dbReference>
<dbReference type="SUPFAM" id="SSF144083">
    <property type="entry name" value="Magnesium transport protein CorA, transmembrane region"/>
    <property type="match status" value="1"/>
</dbReference>
<evidence type="ECO:0000256" key="12">
    <source>
        <dbReference type="SAM" id="Phobius"/>
    </source>
</evidence>
<dbReference type="GO" id="GO:0015095">
    <property type="term" value="F:magnesium ion transmembrane transporter activity"/>
    <property type="evidence" value="ECO:0007669"/>
    <property type="project" value="TreeGrafter"/>
</dbReference>
<dbReference type="OrthoDB" id="9803484at2"/>
<dbReference type="Gene3D" id="1.20.58.340">
    <property type="entry name" value="Magnesium transport protein CorA, transmembrane region"/>
    <property type="match status" value="2"/>
</dbReference>
<evidence type="ECO:0000256" key="4">
    <source>
        <dbReference type="ARBA" id="ARBA00022475"/>
    </source>
</evidence>
<comment type="similarity">
    <text evidence="2">Belongs to the CorA metal ion transporter (MIT) (TC 1.A.35) family.</text>
</comment>
<dbReference type="InterPro" id="IPR002523">
    <property type="entry name" value="MgTranspt_CorA/ZnTranspt_ZntB"/>
</dbReference>
<feature type="transmembrane region" description="Helical" evidence="12">
    <location>
        <begin position="262"/>
        <end position="284"/>
    </location>
</feature>
<evidence type="ECO:0000256" key="5">
    <source>
        <dbReference type="ARBA" id="ARBA00022519"/>
    </source>
</evidence>
<organism evidence="13 14">
    <name type="scientific">Neptunomonas qingdaonensis</name>
    <dbReference type="NCBI Taxonomy" id="1045558"/>
    <lineage>
        <taxon>Bacteria</taxon>
        <taxon>Pseudomonadati</taxon>
        <taxon>Pseudomonadota</taxon>
        <taxon>Gammaproteobacteria</taxon>
        <taxon>Oceanospirillales</taxon>
        <taxon>Oceanospirillaceae</taxon>
        <taxon>Neptunomonas</taxon>
    </lineage>
</organism>
<dbReference type="Gene3D" id="3.30.460.20">
    <property type="entry name" value="CorA soluble domain-like"/>
    <property type="match status" value="1"/>
</dbReference>
<keyword evidence="10 12" id="KW-0472">Membrane</keyword>
<evidence type="ECO:0000256" key="2">
    <source>
        <dbReference type="ARBA" id="ARBA00009765"/>
    </source>
</evidence>
<proteinExistence type="inferred from homology"/>
<evidence type="ECO:0000256" key="11">
    <source>
        <dbReference type="SAM" id="Coils"/>
    </source>
</evidence>
<dbReference type="CDD" id="cd12833">
    <property type="entry name" value="ZntB-like_1"/>
    <property type="match status" value="1"/>
</dbReference>
<dbReference type="InterPro" id="IPR045863">
    <property type="entry name" value="CorA_TM1_TM2"/>
</dbReference>
<feature type="transmembrane region" description="Helical" evidence="12">
    <location>
        <begin position="296"/>
        <end position="316"/>
    </location>
</feature>
<sequence length="322" mass="35800">MNSFQPLQYLALDRRGGAQQVVAALNDERDPSQLEWLHLDYKDAASIDWLRNKSGIAEVYVDALTADDPRPRSLVVGDSLLLILRGINLNSGANPEDMVSLRLWIQADRVLTLRHRRLNSVQEVADQLDAGNGPASPGELLNVILSRLLAKIGSAVGEIEDSADELEELVLTAESRELRSRLSALRRQSISLRRFIAPQRETIAQLYAEHVSWLSDGDRAHLRESADRITRYIEDLDAARDRAAVTYEELSNRLAEQMNNTMYQLSIVAAIFLPLGLLTGLLGINVGGIPGTQSSVAFTLVTLALLGIGVLEWWWFKRKNAI</sequence>
<dbReference type="GO" id="GO:0015087">
    <property type="term" value="F:cobalt ion transmembrane transporter activity"/>
    <property type="evidence" value="ECO:0007669"/>
    <property type="project" value="TreeGrafter"/>
</dbReference>
<evidence type="ECO:0000313" key="14">
    <source>
        <dbReference type="Proteomes" id="UP000198623"/>
    </source>
</evidence>
<keyword evidence="8 12" id="KW-1133">Transmembrane helix</keyword>
<dbReference type="PANTHER" id="PTHR46494:SF3">
    <property type="entry name" value="ZINC TRANSPORT PROTEIN ZNTB"/>
    <property type="match status" value="1"/>
</dbReference>
<evidence type="ECO:0000256" key="9">
    <source>
        <dbReference type="ARBA" id="ARBA00023065"/>
    </source>
</evidence>
<gene>
    <name evidence="13" type="ORF">SAMN05216175_105108</name>
</gene>
<accession>A0A1I2QSX4</accession>
<dbReference type="PANTHER" id="PTHR46494">
    <property type="entry name" value="CORA FAMILY METAL ION TRANSPORTER (EUROFUNG)"/>
    <property type="match status" value="1"/>
</dbReference>
<dbReference type="InterPro" id="IPR045861">
    <property type="entry name" value="CorA_cytoplasmic_dom"/>
</dbReference>
<keyword evidence="14" id="KW-1185">Reference proteome</keyword>
<evidence type="ECO:0000256" key="7">
    <source>
        <dbReference type="ARBA" id="ARBA00022833"/>
    </source>
</evidence>
<evidence type="ECO:0000313" key="13">
    <source>
        <dbReference type="EMBL" id="SFG31120.1"/>
    </source>
</evidence>
<dbReference type="AlphaFoldDB" id="A0A1I2QSX4"/>